<keyword evidence="7" id="KW-1185">Reference proteome</keyword>
<dbReference type="InterPro" id="IPR000032">
    <property type="entry name" value="HPr-like"/>
</dbReference>
<protein>
    <submittedName>
        <fullName evidence="6">HPr family phosphocarrier protein</fullName>
    </submittedName>
</protein>
<evidence type="ECO:0000256" key="2">
    <source>
        <dbReference type="ARBA" id="ARBA00010736"/>
    </source>
</evidence>
<dbReference type="PANTHER" id="PTHR33705:SF2">
    <property type="entry name" value="PHOSPHOCARRIER PROTEIN NPR"/>
    <property type="match status" value="1"/>
</dbReference>
<keyword evidence="3" id="KW-0963">Cytoplasm</keyword>
<evidence type="ECO:0000313" key="6">
    <source>
        <dbReference type="EMBL" id="MZR29730.1"/>
    </source>
</evidence>
<dbReference type="NCBIfam" id="TIGR01003">
    <property type="entry name" value="PTS_HPr_family"/>
    <property type="match status" value="1"/>
</dbReference>
<dbReference type="InterPro" id="IPR035895">
    <property type="entry name" value="HPr-like_sf"/>
</dbReference>
<evidence type="ECO:0000256" key="4">
    <source>
        <dbReference type="ARBA" id="ARBA00022683"/>
    </source>
</evidence>
<dbReference type="InterPro" id="IPR001020">
    <property type="entry name" value="PTS_HPr_His_P_site"/>
</dbReference>
<dbReference type="PROSITE" id="PS51350">
    <property type="entry name" value="PTS_HPR_DOM"/>
    <property type="match status" value="1"/>
</dbReference>
<proteinExistence type="inferred from homology"/>
<dbReference type="GO" id="GO:0005737">
    <property type="term" value="C:cytoplasm"/>
    <property type="evidence" value="ECO:0007669"/>
    <property type="project" value="UniProtKB-SubCell"/>
</dbReference>
<dbReference type="Pfam" id="PF00381">
    <property type="entry name" value="PTS-HPr"/>
    <property type="match status" value="1"/>
</dbReference>
<keyword evidence="4" id="KW-0598">Phosphotransferase system</keyword>
<evidence type="ECO:0000256" key="3">
    <source>
        <dbReference type="ARBA" id="ARBA00022490"/>
    </source>
</evidence>
<dbReference type="Proteomes" id="UP000476030">
    <property type="component" value="Unassembled WGS sequence"/>
</dbReference>
<feature type="domain" description="HPr" evidence="5">
    <location>
        <begin position="1"/>
        <end position="87"/>
    </location>
</feature>
<dbReference type="InterPro" id="IPR050399">
    <property type="entry name" value="HPr"/>
</dbReference>
<comment type="similarity">
    <text evidence="2">Belongs to the HPr family.</text>
</comment>
<name>A0A6L8W5S3_9PROT</name>
<dbReference type="AlphaFoldDB" id="A0A6L8W5S3"/>
<dbReference type="EMBL" id="WTUW01000001">
    <property type="protein sequence ID" value="MZR29730.1"/>
    <property type="molecule type" value="Genomic_DNA"/>
</dbReference>
<gene>
    <name evidence="6" type="ORF">GQE98_03685</name>
</gene>
<dbReference type="PROSITE" id="PS00369">
    <property type="entry name" value="PTS_HPR_HIS"/>
    <property type="match status" value="1"/>
</dbReference>
<evidence type="ECO:0000259" key="5">
    <source>
        <dbReference type="PROSITE" id="PS51350"/>
    </source>
</evidence>
<dbReference type="PRINTS" id="PR00107">
    <property type="entry name" value="PHOSPHOCPHPR"/>
</dbReference>
<evidence type="ECO:0000313" key="7">
    <source>
        <dbReference type="Proteomes" id="UP000476030"/>
    </source>
</evidence>
<dbReference type="Gene3D" id="3.30.1340.10">
    <property type="entry name" value="HPr-like"/>
    <property type="match status" value="1"/>
</dbReference>
<evidence type="ECO:0000256" key="1">
    <source>
        <dbReference type="ARBA" id="ARBA00004496"/>
    </source>
</evidence>
<reference evidence="6 7" key="1">
    <citation type="submission" date="2019-12" db="EMBL/GenBank/DDBJ databases">
        <title>Snethiella sp. nov. sp. isolated from sea sand.</title>
        <authorList>
            <person name="Kim J."/>
            <person name="Jeong S.E."/>
            <person name="Jung H.S."/>
            <person name="Jeon C.O."/>
        </authorList>
    </citation>
    <scope>NUCLEOTIDE SEQUENCE [LARGE SCALE GENOMIC DNA]</scope>
    <source>
        <strain evidence="6 7">DP05</strain>
    </source>
</reference>
<dbReference type="CDD" id="cd00367">
    <property type="entry name" value="PTS-HPr_like"/>
    <property type="match status" value="1"/>
</dbReference>
<dbReference type="PANTHER" id="PTHR33705">
    <property type="entry name" value="PHOSPHOCARRIER PROTEIN HPR"/>
    <property type="match status" value="1"/>
</dbReference>
<accession>A0A6L8W5S3</accession>
<dbReference type="GO" id="GO:0009401">
    <property type="term" value="P:phosphoenolpyruvate-dependent sugar phosphotransferase system"/>
    <property type="evidence" value="ECO:0007669"/>
    <property type="project" value="UniProtKB-KW"/>
</dbReference>
<dbReference type="RefSeq" id="WP_161314206.1">
    <property type="nucleotide sequence ID" value="NZ_WTUW01000001.1"/>
</dbReference>
<sequence>MKRDLVIGNTRGLHARAAAKFVKCTEKFDADIQVIKGENQVSGSSIMGLMMLAAANGTTISVEVTGPDSAAALDALTELVVDKFGEE</sequence>
<dbReference type="SUPFAM" id="SSF55594">
    <property type="entry name" value="HPr-like"/>
    <property type="match status" value="1"/>
</dbReference>
<organism evidence="6 7">
    <name type="scientific">Sneathiella litorea</name>
    <dbReference type="NCBI Taxonomy" id="2606216"/>
    <lineage>
        <taxon>Bacteria</taxon>
        <taxon>Pseudomonadati</taxon>
        <taxon>Pseudomonadota</taxon>
        <taxon>Alphaproteobacteria</taxon>
        <taxon>Sneathiellales</taxon>
        <taxon>Sneathiellaceae</taxon>
        <taxon>Sneathiella</taxon>
    </lineage>
</organism>
<comment type="caution">
    <text evidence="6">The sequence shown here is derived from an EMBL/GenBank/DDBJ whole genome shotgun (WGS) entry which is preliminary data.</text>
</comment>
<comment type="subcellular location">
    <subcellularLocation>
        <location evidence="1">Cytoplasm</location>
    </subcellularLocation>
</comment>